<dbReference type="AlphaFoldDB" id="A0AAV6MM39"/>
<dbReference type="CDD" id="cd06222">
    <property type="entry name" value="RNase_H_like"/>
    <property type="match status" value="1"/>
</dbReference>
<dbReference type="GO" id="GO:0003676">
    <property type="term" value="F:nucleic acid binding"/>
    <property type="evidence" value="ECO:0007669"/>
    <property type="project" value="InterPro"/>
</dbReference>
<name>A0AAV6MM39_9ROSI</name>
<organism evidence="2 3">
    <name type="scientific">Cucurbita argyrosperma subsp. sororia</name>
    <dbReference type="NCBI Taxonomy" id="37648"/>
    <lineage>
        <taxon>Eukaryota</taxon>
        <taxon>Viridiplantae</taxon>
        <taxon>Streptophyta</taxon>
        <taxon>Embryophyta</taxon>
        <taxon>Tracheophyta</taxon>
        <taxon>Spermatophyta</taxon>
        <taxon>Magnoliopsida</taxon>
        <taxon>eudicotyledons</taxon>
        <taxon>Gunneridae</taxon>
        <taxon>Pentapetalae</taxon>
        <taxon>rosids</taxon>
        <taxon>fabids</taxon>
        <taxon>Cucurbitales</taxon>
        <taxon>Cucurbitaceae</taxon>
        <taxon>Cucurbiteae</taxon>
        <taxon>Cucurbita</taxon>
    </lineage>
</organism>
<gene>
    <name evidence="2" type="ORF">SDJN03_19971</name>
</gene>
<evidence type="ECO:0000259" key="1">
    <source>
        <dbReference type="Pfam" id="PF13456"/>
    </source>
</evidence>
<dbReference type="Pfam" id="PF13456">
    <property type="entry name" value="RVT_3"/>
    <property type="match status" value="1"/>
</dbReference>
<feature type="non-terminal residue" evidence="2">
    <location>
        <position position="1"/>
    </location>
</feature>
<accession>A0AAV6MM39</accession>
<evidence type="ECO:0000313" key="2">
    <source>
        <dbReference type="EMBL" id="KAG6584039.1"/>
    </source>
</evidence>
<comment type="caution">
    <text evidence="2">The sequence shown here is derived from an EMBL/GenBank/DDBJ whole genome shotgun (WGS) entry which is preliminary data.</text>
</comment>
<sequence>MFSLNTMLKCPNYQINRIRALLLARQCHKQPIPVAWKRPDIGWTKLNFDGSSRGKMSPGRASIGGVLRDHQAQFLLGYAEPIGRANSTIAELTALSKGLELVLENGWKDVWLEGDAKGLIEIIVGKKKAKCVEARSQFRYINSLILDLNNCKVSHIYREGNRVANRFASIGHRYKKLEVWRDIPPLETLDMMREDAEGKISFRNINTR</sequence>
<dbReference type="PANTHER" id="PTHR47723">
    <property type="entry name" value="OS05G0353850 PROTEIN"/>
    <property type="match status" value="1"/>
</dbReference>
<dbReference type="PANTHER" id="PTHR47723:SF23">
    <property type="entry name" value="REVERSE TRANSCRIPTASE-LIKE PROTEIN"/>
    <property type="match status" value="1"/>
</dbReference>
<feature type="domain" description="RNase H type-1" evidence="1">
    <location>
        <begin position="47"/>
        <end position="169"/>
    </location>
</feature>
<dbReference type="InterPro" id="IPR044730">
    <property type="entry name" value="RNase_H-like_dom_plant"/>
</dbReference>
<dbReference type="Proteomes" id="UP000685013">
    <property type="component" value="Chromosome 13"/>
</dbReference>
<dbReference type="InterPro" id="IPR002156">
    <property type="entry name" value="RNaseH_domain"/>
</dbReference>
<reference evidence="2 3" key="1">
    <citation type="journal article" date="2021" name="Hortic Res">
        <title>The domestication of Cucurbita argyrosperma as revealed by the genome of its wild relative.</title>
        <authorList>
            <person name="Barrera-Redondo J."/>
            <person name="Sanchez-de la Vega G."/>
            <person name="Aguirre-Liguori J.A."/>
            <person name="Castellanos-Morales G."/>
            <person name="Gutierrez-Guerrero Y.T."/>
            <person name="Aguirre-Dugua X."/>
            <person name="Aguirre-Planter E."/>
            <person name="Tenaillon M.I."/>
            <person name="Lira-Saade R."/>
            <person name="Eguiarte L.E."/>
        </authorList>
    </citation>
    <scope>NUCLEOTIDE SEQUENCE [LARGE SCALE GENOMIC DNA]</scope>
    <source>
        <strain evidence="2">JBR-2021</strain>
    </source>
</reference>
<dbReference type="InterPro" id="IPR053151">
    <property type="entry name" value="RNase_H-like"/>
</dbReference>
<protein>
    <submittedName>
        <fullName evidence="2">Ribonuclease H protein</fullName>
    </submittedName>
</protein>
<proteinExistence type="predicted"/>
<dbReference type="EMBL" id="JAGKQH010000013">
    <property type="protein sequence ID" value="KAG6584039.1"/>
    <property type="molecule type" value="Genomic_DNA"/>
</dbReference>
<dbReference type="GO" id="GO:0004523">
    <property type="term" value="F:RNA-DNA hybrid ribonuclease activity"/>
    <property type="evidence" value="ECO:0007669"/>
    <property type="project" value="InterPro"/>
</dbReference>
<keyword evidence="3" id="KW-1185">Reference proteome</keyword>
<evidence type="ECO:0000313" key="3">
    <source>
        <dbReference type="Proteomes" id="UP000685013"/>
    </source>
</evidence>